<evidence type="ECO:0000259" key="3">
    <source>
        <dbReference type="PROSITE" id="PS51670"/>
    </source>
</evidence>
<dbReference type="AlphaFoldDB" id="A0A1I7RM84"/>
<evidence type="ECO:0000313" key="7">
    <source>
        <dbReference type="Proteomes" id="UP000659654"/>
    </source>
</evidence>
<evidence type="ECO:0000313" key="4">
    <source>
        <dbReference type="EMBL" id="CAD5227869.1"/>
    </source>
</evidence>
<dbReference type="EMBL" id="CAJFCV020000004">
    <property type="protein sequence ID" value="CAG9118288.1"/>
    <property type="molecule type" value="Genomic_DNA"/>
</dbReference>
<reference evidence="5" key="2">
    <citation type="submission" date="2020-08" db="EMBL/GenBank/DDBJ databases">
        <authorList>
            <person name="Kikuchi T."/>
        </authorList>
    </citation>
    <scope>NUCLEOTIDE SEQUENCE</scope>
    <source>
        <strain evidence="4">Ka4C1</strain>
    </source>
</reference>
<dbReference type="SMR" id="A0A1I7RM84"/>
<dbReference type="PROSITE" id="PS51670">
    <property type="entry name" value="SHKT"/>
    <property type="match status" value="1"/>
</dbReference>
<keyword evidence="2" id="KW-0732">Signal</keyword>
<feature type="chain" id="PRO_5035399471" evidence="2">
    <location>
        <begin position="19"/>
        <end position="122"/>
    </location>
</feature>
<protein>
    <submittedName>
        <fullName evidence="4">(pine wood nematode) hypothetical protein</fullName>
    </submittedName>
    <submittedName>
        <fullName evidence="8">ShKT domain-containing protein</fullName>
    </submittedName>
</protein>
<keyword evidence="7" id="KW-1185">Reference proteome</keyword>
<accession>A0A1I7RM84</accession>
<feature type="domain" description="ShKT" evidence="3">
    <location>
        <begin position="85"/>
        <end position="119"/>
    </location>
</feature>
<dbReference type="InterPro" id="IPR003582">
    <property type="entry name" value="ShKT_dom"/>
</dbReference>
<dbReference type="EMBL" id="CAJFDI010000004">
    <property type="protein sequence ID" value="CAD5227869.1"/>
    <property type="molecule type" value="Genomic_DNA"/>
</dbReference>
<evidence type="ECO:0000256" key="2">
    <source>
        <dbReference type="SAM" id="SignalP"/>
    </source>
</evidence>
<evidence type="ECO:0000256" key="1">
    <source>
        <dbReference type="PROSITE-ProRule" id="PRU01005"/>
    </source>
</evidence>
<dbReference type="OrthoDB" id="10458705at2759"/>
<evidence type="ECO:0000313" key="6">
    <source>
        <dbReference type="Proteomes" id="UP000095284"/>
    </source>
</evidence>
<organism evidence="6 8">
    <name type="scientific">Bursaphelenchus xylophilus</name>
    <name type="common">Pinewood nematode worm</name>
    <name type="synonym">Aphelenchoides xylophilus</name>
    <dbReference type="NCBI Taxonomy" id="6326"/>
    <lineage>
        <taxon>Eukaryota</taxon>
        <taxon>Metazoa</taxon>
        <taxon>Ecdysozoa</taxon>
        <taxon>Nematoda</taxon>
        <taxon>Chromadorea</taxon>
        <taxon>Rhabditida</taxon>
        <taxon>Tylenchina</taxon>
        <taxon>Tylenchomorpha</taxon>
        <taxon>Aphelenchoidea</taxon>
        <taxon>Aphelenchoididae</taxon>
        <taxon>Bursaphelenchus</taxon>
    </lineage>
</organism>
<proteinExistence type="predicted"/>
<gene>
    <name evidence="4" type="ORF">BXYJ_LOCUS10165</name>
</gene>
<feature type="disulfide bond" evidence="1">
    <location>
        <begin position="85"/>
        <end position="119"/>
    </location>
</feature>
<comment type="caution">
    <text evidence="1">Lacks conserved residue(s) required for the propagation of feature annotation.</text>
</comment>
<name>A0A1I7RM84_BURXY</name>
<dbReference type="Proteomes" id="UP000582659">
    <property type="component" value="Unassembled WGS sequence"/>
</dbReference>
<feature type="signal peptide" evidence="2">
    <location>
        <begin position="1"/>
        <end position="18"/>
    </location>
</feature>
<evidence type="ECO:0000313" key="8">
    <source>
        <dbReference type="WBParaSite" id="BXY_0181900.1"/>
    </source>
</evidence>
<dbReference type="Gene3D" id="1.10.10.1940">
    <property type="match status" value="1"/>
</dbReference>
<dbReference type="Pfam" id="PF01549">
    <property type="entry name" value="ShK"/>
    <property type="match status" value="1"/>
</dbReference>
<keyword evidence="1" id="KW-1015">Disulfide bond</keyword>
<evidence type="ECO:0000313" key="5">
    <source>
        <dbReference type="EMBL" id="CAG9118288.1"/>
    </source>
</evidence>
<dbReference type="WBParaSite" id="BXY_0181900.1">
    <property type="protein sequence ID" value="BXY_0181900.1"/>
    <property type="gene ID" value="BXY_0181900"/>
</dbReference>
<dbReference type="Proteomes" id="UP000659654">
    <property type="component" value="Unassembled WGS sequence"/>
</dbReference>
<reference evidence="8" key="1">
    <citation type="submission" date="2016-11" db="UniProtKB">
        <authorList>
            <consortium name="WormBaseParasite"/>
        </authorList>
    </citation>
    <scope>IDENTIFICATION</scope>
</reference>
<sequence length="122" mass="12748">MHRIFLVLALMVVEEVAGSACINGAESNGPCISGKCLSGYECLNSVCCAQALDAQQADVQDDDAATTPTTPTTPTTVSSTFNPLCVDGAINCGMFVAYCAFNDYLLCMIQHCGRTCGFCAKG</sequence>
<dbReference type="Proteomes" id="UP000095284">
    <property type="component" value="Unplaced"/>
</dbReference>